<evidence type="ECO:0000313" key="4">
    <source>
        <dbReference type="EMBL" id="XDK31757.1"/>
    </source>
</evidence>
<dbReference type="EMBL" id="CP162599">
    <property type="protein sequence ID" value="XDK31757.1"/>
    <property type="molecule type" value="Genomic_DNA"/>
</dbReference>
<dbReference type="AlphaFoldDB" id="A0AB39HIQ2"/>
<dbReference type="InterPro" id="IPR002125">
    <property type="entry name" value="CMP_dCMP_dom"/>
</dbReference>
<dbReference type="GO" id="GO:0052717">
    <property type="term" value="F:tRNA-specific adenosine-34 deaminase activity"/>
    <property type="evidence" value="ECO:0007669"/>
    <property type="project" value="UniProtKB-EC"/>
</dbReference>
<dbReference type="PANTHER" id="PTHR11079:SF161">
    <property type="entry name" value="CMP_DCMP-TYPE DEAMINASE DOMAIN-CONTAINING PROTEIN"/>
    <property type="match status" value="1"/>
</dbReference>
<protein>
    <submittedName>
        <fullName evidence="4">Nucleoside deaminase</fullName>
        <ecNumber evidence="4">3.5.4.33</ecNumber>
    </submittedName>
</protein>
<keyword evidence="4" id="KW-0378">Hydrolase</keyword>
<dbReference type="SUPFAM" id="SSF53927">
    <property type="entry name" value="Cytidine deaminase-like"/>
    <property type="match status" value="1"/>
</dbReference>
<sequence>MLKEKWLQEAIKLAQDNETSKNGSPFGAVVVKDGVIVGRGVNQVKRTHDPSQHAELQAVIHACQSLQTTDLTGCEIYASTEPCPMCLSAIYFTKIDAVYFAEISTESQDYVYHQLSLPRQERDIHMEQLLEKN</sequence>
<dbReference type="InterPro" id="IPR016192">
    <property type="entry name" value="APOBEC/CMP_deaminase_Zn-bd"/>
</dbReference>
<evidence type="ECO:0000256" key="2">
    <source>
        <dbReference type="ARBA" id="ARBA00022833"/>
    </source>
</evidence>
<gene>
    <name evidence="4" type="ORF">AB4Y30_12065</name>
</gene>
<organism evidence="4">
    <name type="scientific">Ornithinibacillus sp. 4-3</name>
    <dbReference type="NCBI Taxonomy" id="3231488"/>
    <lineage>
        <taxon>Bacteria</taxon>
        <taxon>Bacillati</taxon>
        <taxon>Bacillota</taxon>
        <taxon>Bacilli</taxon>
        <taxon>Bacillales</taxon>
        <taxon>Bacillaceae</taxon>
        <taxon>Ornithinibacillus</taxon>
    </lineage>
</organism>
<evidence type="ECO:0000259" key="3">
    <source>
        <dbReference type="PROSITE" id="PS51747"/>
    </source>
</evidence>
<dbReference type="RefSeq" id="WP_368652482.1">
    <property type="nucleotide sequence ID" value="NZ_CP162599.1"/>
</dbReference>
<keyword evidence="2" id="KW-0862">Zinc</keyword>
<dbReference type="PROSITE" id="PS51747">
    <property type="entry name" value="CYT_DCMP_DEAMINASES_2"/>
    <property type="match status" value="1"/>
</dbReference>
<dbReference type="Gene3D" id="3.40.140.10">
    <property type="entry name" value="Cytidine Deaminase, domain 2"/>
    <property type="match status" value="1"/>
</dbReference>
<accession>A0AB39HIQ2</accession>
<dbReference type="PANTHER" id="PTHR11079">
    <property type="entry name" value="CYTOSINE DEAMINASE FAMILY MEMBER"/>
    <property type="match status" value="1"/>
</dbReference>
<dbReference type="CDD" id="cd01285">
    <property type="entry name" value="nucleoside_deaminase"/>
    <property type="match status" value="1"/>
</dbReference>
<dbReference type="PROSITE" id="PS00903">
    <property type="entry name" value="CYT_DCMP_DEAMINASES_1"/>
    <property type="match status" value="1"/>
</dbReference>
<dbReference type="GO" id="GO:0008270">
    <property type="term" value="F:zinc ion binding"/>
    <property type="evidence" value="ECO:0007669"/>
    <property type="project" value="InterPro"/>
</dbReference>
<name>A0AB39HIQ2_9BACI</name>
<dbReference type="InterPro" id="IPR016193">
    <property type="entry name" value="Cytidine_deaminase-like"/>
</dbReference>
<dbReference type="GO" id="GO:0006152">
    <property type="term" value="P:purine nucleoside catabolic process"/>
    <property type="evidence" value="ECO:0007669"/>
    <property type="project" value="TreeGrafter"/>
</dbReference>
<evidence type="ECO:0000256" key="1">
    <source>
        <dbReference type="ARBA" id="ARBA00022723"/>
    </source>
</evidence>
<feature type="domain" description="CMP/dCMP-type deaminase" evidence="3">
    <location>
        <begin position="1"/>
        <end position="133"/>
    </location>
</feature>
<reference evidence="4" key="1">
    <citation type="submission" date="2024-07" db="EMBL/GenBank/DDBJ databases">
        <title>Halotolerant mesophilic bacterium Ornithinibacillus sp. 4-3, sp. nov., isolated from soil.</title>
        <authorList>
            <person name="Sidarenka A.V."/>
            <person name="Guliayeva D.E."/>
            <person name="Leanovich S.I."/>
            <person name="Hileuskaya K.S."/>
            <person name="Akhremchuk A.E."/>
            <person name="Sikolenko M.A."/>
            <person name="Valentovich L.N."/>
        </authorList>
    </citation>
    <scope>NUCLEOTIDE SEQUENCE</scope>
    <source>
        <strain evidence="4">4-3</strain>
    </source>
</reference>
<dbReference type="Pfam" id="PF00383">
    <property type="entry name" value="dCMP_cyt_deam_1"/>
    <property type="match status" value="1"/>
</dbReference>
<dbReference type="EC" id="3.5.4.33" evidence="4"/>
<keyword evidence="1" id="KW-0479">Metal-binding</keyword>
<dbReference type="GO" id="GO:0047974">
    <property type="term" value="F:guanosine deaminase activity"/>
    <property type="evidence" value="ECO:0007669"/>
    <property type="project" value="TreeGrafter"/>
</dbReference>
<proteinExistence type="predicted"/>